<evidence type="ECO:0000256" key="1">
    <source>
        <dbReference type="SAM" id="Phobius"/>
    </source>
</evidence>
<evidence type="ECO:0000313" key="2">
    <source>
        <dbReference type="EMBL" id="MEU0707662.1"/>
    </source>
</evidence>
<keyword evidence="1" id="KW-0472">Membrane</keyword>
<accession>A0ABV2W296</accession>
<dbReference type="InterPro" id="IPR046151">
    <property type="entry name" value="DUF6153"/>
</dbReference>
<protein>
    <submittedName>
        <fullName evidence="2">DUF6153 family protein</fullName>
    </submittedName>
</protein>
<feature type="transmembrane region" description="Helical" evidence="1">
    <location>
        <begin position="29"/>
        <end position="47"/>
    </location>
</feature>
<dbReference type="Pfam" id="PF19650">
    <property type="entry name" value="DUF6153"/>
    <property type="match status" value="1"/>
</dbReference>
<dbReference type="RefSeq" id="WP_359652718.1">
    <property type="nucleotide sequence ID" value="NZ_JBEXZO010000027.1"/>
</dbReference>
<organism evidence="2 3">
    <name type="scientific">Streptomyces lavendulocolor</name>
    <dbReference type="NCBI Taxonomy" id="67316"/>
    <lineage>
        <taxon>Bacteria</taxon>
        <taxon>Bacillati</taxon>
        <taxon>Actinomycetota</taxon>
        <taxon>Actinomycetes</taxon>
        <taxon>Kitasatosporales</taxon>
        <taxon>Streptomycetaceae</taxon>
        <taxon>Streptomyces</taxon>
    </lineage>
</organism>
<keyword evidence="3" id="KW-1185">Reference proteome</keyword>
<gene>
    <name evidence="2" type="ORF">ABZ508_09855</name>
</gene>
<reference evidence="2 3" key="1">
    <citation type="submission" date="2024-06" db="EMBL/GenBank/DDBJ databases">
        <title>The Natural Products Discovery Center: Release of the First 8490 Sequenced Strains for Exploring Actinobacteria Biosynthetic Diversity.</title>
        <authorList>
            <person name="Kalkreuter E."/>
            <person name="Kautsar S.A."/>
            <person name="Yang D."/>
            <person name="Bader C.D."/>
            <person name="Teijaro C.N."/>
            <person name="Fluegel L."/>
            <person name="Davis C.M."/>
            <person name="Simpson J.R."/>
            <person name="Lauterbach L."/>
            <person name="Steele A.D."/>
            <person name="Gui C."/>
            <person name="Meng S."/>
            <person name="Li G."/>
            <person name="Viehrig K."/>
            <person name="Ye F."/>
            <person name="Su P."/>
            <person name="Kiefer A.F."/>
            <person name="Nichols A."/>
            <person name="Cepeda A.J."/>
            <person name="Yan W."/>
            <person name="Fan B."/>
            <person name="Jiang Y."/>
            <person name="Adhikari A."/>
            <person name="Zheng C.-J."/>
            <person name="Schuster L."/>
            <person name="Cowan T.M."/>
            <person name="Smanski M.J."/>
            <person name="Chevrette M.G."/>
            <person name="De Carvalho L.P.S."/>
            <person name="Shen B."/>
        </authorList>
    </citation>
    <scope>NUCLEOTIDE SEQUENCE [LARGE SCALE GENOMIC DNA]</scope>
    <source>
        <strain evidence="2 3">NPDC006337</strain>
    </source>
</reference>
<keyword evidence="1" id="KW-1133">Transmembrane helix</keyword>
<proteinExistence type="predicted"/>
<keyword evidence="1" id="KW-0812">Transmembrane</keyword>
<name>A0ABV2W296_9ACTN</name>
<evidence type="ECO:0000313" key="3">
    <source>
        <dbReference type="Proteomes" id="UP001550378"/>
    </source>
</evidence>
<dbReference type="Proteomes" id="UP001550378">
    <property type="component" value="Unassembled WGS sequence"/>
</dbReference>
<comment type="caution">
    <text evidence="2">The sequence shown here is derived from an EMBL/GenBank/DDBJ whole genome shotgun (WGS) entry which is preliminary data.</text>
</comment>
<sequence length="163" mass="16685">MPTSANGKRDQVEIMTIRAAHSGGRAVRWTYGAFLALCVALAVLVHHETVTTGASRMMGASAMPAKDVASMRGAAHAAHVMPGKTSPTTWEASSAHNADAGGCAEPGMQHCTTASIGSAQLAVPGETGVSLLADLREGTQERTPSGTVGRAPPDLSVLSLLRI</sequence>
<dbReference type="EMBL" id="JBEXZR010000006">
    <property type="protein sequence ID" value="MEU0707662.1"/>
    <property type="molecule type" value="Genomic_DNA"/>
</dbReference>